<gene>
    <name evidence="2" type="ORF">SAMN05444158_3457</name>
</gene>
<keyword evidence="3" id="KW-1185">Reference proteome</keyword>
<dbReference type="InterPro" id="IPR037523">
    <property type="entry name" value="VOC_core"/>
</dbReference>
<dbReference type="AlphaFoldDB" id="A0A1H1VLI8"/>
<name>A0A1H1VLI8_9BRAD</name>
<dbReference type="EMBL" id="LT629750">
    <property type="protein sequence ID" value="SDS85400.1"/>
    <property type="molecule type" value="Genomic_DNA"/>
</dbReference>
<reference evidence="3" key="1">
    <citation type="submission" date="2016-10" db="EMBL/GenBank/DDBJ databases">
        <authorList>
            <person name="Varghese N."/>
            <person name="Submissions S."/>
        </authorList>
    </citation>
    <scope>NUCLEOTIDE SEQUENCE [LARGE SCALE GENOMIC DNA]</scope>
    <source>
        <strain evidence="3">GAS369</strain>
    </source>
</reference>
<protein>
    <recommendedName>
        <fullName evidence="1">VOC domain-containing protein</fullName>
    </recommendedName>
</protein>
<dbReference type="InterPro" id="IPR004360">
    <property type="entry name" value="Glyas_Fos-R_dOase_dom"/>
</dbReference>
<dbReference type="InterPro" id="IPR029068">
    <property type="entry name" value="Glyas_Bleomycin-R_OHBP_Dase"/>
</dbReference>
<accession>A0A1H1VLI8</accession>
<dbReference type="PROSITE" id="PS51819">
    <property type="entry name" value="VOC"/>
    <property type="match status" value="1"/>
</dbReference>
<dbReference type="Pfam" id="PF00903">
    <property type="entry name" value="Glyoxalase"/>
    <property type="match status" value="1"/>
</dbReference>
<proteinExistence type="predicted"/>
<dbReference type="Proteomes" id="UP000243904">
    <property type="component" value="Chromosome I"/>
</dbReference>
<dbReference type="Gene3D" id="3.10.180.10">
    <property type="entry name" value="2,3-Dihydroxybiphenyl 1,2-Dioxygenase, domain 1"/>
    <property type="match status" value="1"/>
</dbReference>
<evidence type="ECO:0000313" key="3">
    <source>
        <dbReference type="Proteomes" id="UP000243904"/>
    </source>
</evidence>
<organism evidence="2 3">
    <name type="scientific">Bradyrhizobium canariense</name>
    <dbReference type="NCBI Taxonomy" id="255045"/>
    <lineage>
        <taxon>Bacteria</taxon>
        <taxon>Pseudomonadati</taxon>
        <taxon>Pseudomonadota</taxon>
        <taxon>Alphaproteobacteria</taxon>
        <taxon>Hyphomicrobiales</taxon>
        <taxon>Nitrobacteraceae</taxon>
        <taxon>Bradyrhizobium</taxon>
    </lineage>
</organism>
<evidence type="ECO:0000313" key="2">
    <source>
        <dbReference type="EMBL" id="SDS85400.1"/>
    </source>
</evidence>
<feature type="domain" description="VOC" evidence="1">
    <location>
        <begin position="23"/>
        <end position="164"/>
    </location>
</feature>
<evidence type="ECO:0000259" key="1">
    <source>
        <dbReference type="PROSITE" id="PS51819"/>
    </source>
</evidence>
<sequence>MSSAQVRSETAMETPRARTMDMKLEIVVIPVSDVDRAKRFYGGLGWRLDADFAAGDDYRVIQFTPPGSACSVIFGKNVTAAAPGSAQGLYLIVSDIKAARDELLGRGVEIGEVFHDAGGVYLGKDEPYLFGRLRVSGLDPEHRSYRSFASFRDPDGNGWLLQEITTRLPGRVDADDTTFTSSTELAAALRRAAAAHGEHEKQIGRQDANWPDWYADYIVREQTGKP</sequence>
<dbReference type="SUPFAM" id="SSF54593">
    <property type="entry name" value="Glyoxalase/Bleomycin resistance protein/Dihydroxybiphenyl dioxygenase"/>
    <property type="match status" value="1"/>
</dbReference>
<dbReference type="RefSeq" id="WP_146688126.1">
    <property type="nucleotide sequence ID" value="NZ_LT629750.1"/>
</dbReference>